<dbReference type="GO" id="GO:0003735">
    <property type="term" value="F:structural constituent of ribosome"/>
    <property type="evidence" value="ECO:0007669"/>
    <property type="project" value="InterPro"/>
</dbReference>
<dbReference type="FunFam" id="2.40.50.100:FF:000020">
    <property type="entry name" value="50S ribosomal protein L27"/>
    <property type="match status" value="1"/>
</dbReference>
<dbReference type="OrthoDB" id="1867012at2759"/>
<evidence type="ECO:0000256" key="3">
    <source>
        <dbReference type="ARBA" id="ARBA00023274"/>
    </source>
</evidence>
<protein>
    <recommendedName>
        <fullName evidence="4">50S ribosomal protein L27, chloroplastic</fullName>
    </recommendedName>
</protein>
<name>A0A0G4IZ09_PLABS</name>
<dbReference type="GO" id="GO:0006412">
    <property type="term" value="P:translation"/>
    <property type="evidence" value="ECO:0007669"/>
    <property type="project" value="InterPro"/>
</dbReference>
<organism evidence="6 8">
    <name type="scientific">Plasmodiophora brassicae</name>
    <name type="common">Clubroot disease agent</name>
    <dbReference type="NCBI Taxonomy" id="37360"/>
    <lineage>
        <taxon>Eukaryota</taxon>
        <taxon>Sar</taxon>
        <taxon>Rhizaria</taxon>
        <taxon>Endomyxa</taxon>
        <taxon>Phytomyxea</taxon>
        <taxon>Plasmodiophorida</taxon>
        <taxon>Plasmodiophoridae</taxon>
        <taxon>Plasmodiophora</taxon>
    </lineage>
</organism>
<dbReference type="PANTHER" id="PTHR15893:SF0">
    <property type="entry name" value="LARGE RIBOSOMAL SUBUNIT PROTEIN BL27M"/>
    <property type="match status" value="1"/>
</dbReference>
<geneLocation type="mitochondrion" evidence="7"/>
<comment type="similarity">
    <text evidence="1">Belongs to the bacterial ribosomal protein bL27 family.</text>
</comment>
<dbReference type="Proteomes" id="UP000290189">
    <property type="component" value="Unassembled WGS sequence"/>
</dbReference>
<gene>
    <name evidence="6" type="ORF">PBRA_001556</name>
    <name evidence="7" type="ORF">PLBR_LOCUS1212</name>
</gene>
<dbReference type="PROSITE" id="PS00831">
    <property type="entry name" value="RIBOSOMAL_L27"/>
    <property type="match status" value="1"/>
</dbReference>
<dbReference type="Gene3D" id="2.40.50.100">
    <property type="match status" value="1"/>
</dbReference>
<reference evidence="6 8" key="1">
    <citation type="submission" date="2015-02" db="EMBL/GenBank/DDBJ databases">
        <authorList>
            <person name="Chooi Y.-H."/>
        </authorList>
    </citation>
    <scope>NUCLEOTIDE SEQUENCE [LARGE SCALE GENOMIC DNA]</scope>
    <source>
        <strain evidence="6">E3</strain>
    </source>
</reference>
<evidence type="ECO:0000256" key="4">
    <source>
        <dbReference type="ARBA" id="ARBA00035428"/>
    </source>
</evidence>
<evidence type="ECO:0000256" key="1">
    <source>
        <dbReference type="ARBA" id="ARBA00010797"/>
    </source>
</evidence>
<evidence type="ECO:0000256" key="2">
    <source>
        <dbReference type="ARBA" id="ARBA00022980"/>
    </source>
</evidence>
<dbReference type="PANTHER" id="PTHR15893">
    <property type="entry name" value="RIBOSOMAL PROTEIN L27"/>
    <property type="match status" value="1"/>
</dbReference>
<evidence type="ECO:0000313" key="6">
    <source>
        <dbReference type="EMBL" id="CEP00502.1"/>
    </source>
</evidence>
<sequence length="160" mass="18038">MFGAFLFRPFQPHVQFVRWATKKAAGSTKNGRDSPGQRLGLKKSGGQSVFQGQIIARQRGTKWRAGEGVGIGRDHTLFALREGQLRFHYHPHLKKTWAFVEPFVDCGGTAPVTRAAWKRREIVQEKKARADAKNEHRAGRVQLLQEIDAFNLEKMTAPSS</sequence>
<proteinExistence type="inferred from homology"/>
<evidence type="ECO:0000313" key="7">
    <source>
        <dbReference type="EMBL" id="SPQ93997.1"/>
    </source>
</evidence>
<feature type="region of interest" description="Disordered" evidence="5">
    <location>
        <begin position="25"/>
        <end position="45"/>
    </location>
</feature>
<dbReference type="PRINTS" id="PR00063">
    <property type="entry name" value="RIBOSOMALL27"/>
</dbReference>
<dbReference type="InterPro" id="IPR001684">
    <property type="entry name" value="Ribosomal_bL27"/>
</dbReference>
<evidence type="ECO:0000313" key="9">
    <source>
        <dbReference type="Proteomes" id="UP000290189"/>
    </source>
</evidence>
<keyword evidence="8" id="KW-1185">Reference proteome</keyword>
<dbReference type="AlphaFoldDB" id="A0A0G4IZ09"/>
<dbReference type="EMBL" id="CDSF01000101">
    <property type="protein sequence ID" value="CEP00502.1"/>
    <property type="molecule type" value="Genomic_DNA"/>
</dbReference>
<accession>A0A0G4IZ09</accession>
<dbReference type="NCBIfam" id="TIGR00062">
    <property type="entry name" value="L27"/>
    <property type="match status" value="1"/>
</dbReference>
<keyword evidence="3" id="KW-0687">Ribonucleoprotein</keyword>
<dbReference type="STRING" id="37360.A0A0G4IZ09"/>
<dbReference type="Proteomes" id="UP000039324">
    <property type="component" value="Unassembled WGS sequence"/>
</dbReference>
<keyword evidence="7" id="KW-0496">Mitochondrion</keyword>
<dbReference type="EMBL" id="OVEO01000002">
    <property type="protein sequence ID" value="SPQ93997.1"/>
    <property type="molecule type" value="Genomic_DNA"/>
</dbReference>
<dbReference type="InterPro" id="IPR018261">
    <property type="entry name" value="Ribosomal_bL27_CS"/>
</dbReference>
<reference evidence="7 9" key="2">
    <citation type="submission" date="2018-03" db="EMBL/GenBank/DDBJ databases">
        <authorList>
            <person name="Fogelqvist J."/>
        </authorList>
    </citation>
    <scope>NUCLEOTIDE SEQUENCE [LARGE SCALE GENOMIC DNA]</scope>
</reference>
<keyword evidence="2" id="KW-0689">Ribosomal protein</keyword>
<dbReference type="SUPFAM" id="SSF110324">
    <property type="entry name" value="Ribosomal L27 protein-like"/>
    <property type="match status" value="1"/>
</dbReference>
<dbReference type="GO" id="GO:0005762">
    <property type="term" value="C:mitochondrial large ribosomal subunit"/>
    <property type="evidence" value="ECO:0007669"/>
    <property type="project" value="TreeGrafter"/>
</dbReference>
<evidence type="ECO:0000313" key="8">
    <source>
        <dbReference type="Proteomes" id="UP000039324"/>
    </source>
</evidence>
<dbReference type="Pfam" id="PF01016">
    <property type="entry name" value="Ribosomal_L27"/>
    <property type="match status" value="1"/>
</dbReference>
<evidence type="ECO:0000256" key="5">
    <source>
        <dbReference type="SAM" id="MobiDB-lite"/>
    </source>
</evidence>